<accession>A0ABT6N954</accession>
<evidence type="ECO:0000313" key="4">
    <source>
        <dbReference type="EMBL" id="MDH8676949.1"/>
    </source>
</evidence>
<evidence type="ECO:0000256" key="1">
    <source>
        <dbReference type="ARBA" id="ARBA00022690"/>
    </source>
</evidence>
<evidence type="ECO:0000259" key="3">
    <source>
        <dbReference type="Pfam" id="PF09394"/>
    </source>
</evidence>
<dbReference type="InterPro" id="IPR036331">
    <property type="entry name" value="Chagasin-like_sf"/>
</dbReference>
<keyword evidence="2" id="KW-0789">Thiol protease inhibitor</keyword>
<proteinExistence type="predicted"/>
<dbReference type="RefSeq" id="WP_281092750.1">
    <property type="nucleotide sequence ID" value="NZ_JARYZI010000001.1"/>
</dbReference>
<organism evidence="4 5">
    <name type="scientific">Fusibacter bizertensis</name>
    <dbReference type="NCBI Taxonomy" id="1488331"/>
    <lineage>
        <taxon>Bacteria</taxon>
        <taxon>Bacillati</taxon>
        <taxon>Bacillota</taxon>
        <taxon>Clostridia</taxon>
        <taxon>Eubacteriales</taxon>
        <taxon>Eubacteriales Family XII. Incertae Sedis</taxon>
        <taxon>Fusibacter</taxon>
    </lineage>
</organism>
<dbReference type="Pfam" id="PF09394">
    <property type="entry name" value="Inhibitor_I42"/>
    <property type="match status" value="1"/>
</dbReference>
<evidence type="ECO:0000256" key="2">
    <source>
        <dbReference type="ARBA" id="ARBA00022704"/>
    </source>
</evidence>
<dbReference type="SUPFAM" id="SSF141066">
    <property type="entry name" value="ICP-like"/>
    <property type="match status" value="1"/>
</dbReference>
<sequence>MIKKKGIMILLFIITIVLIGYLKGVAMINNDLDCIYVKINDNKWEQVINAENSSKTIKVSPGDTIYISLLENSTILYEWHIQTGILNGLELTDKYKEIKHNRVGSFINVKEGDNFDRVVFEFYVTKAGDESLTFTYQPKEDTGINDFEKREINLKVQK</sequence>
<dbReference type="Proteomes" id="UP001158045">
    <property type="component" value="Unassembled WGS sequence"/>
</dbReference>
<reference evidence="4 5" key="1">
    <citation type="submission" date="2023-04" db="EMBL/GenBank/DDBJ databases">
        <title>Fusibacter bizertensis strain WBS, isolated from littoral bottom sediments of the Arctic seas - biochemical and genomic analysis.</title>
        <authorList>
            <person name="Brioukhanov A.L."/>
        </authorList>
    </citation>
    <scope>NUCLEOTIDE SEQUENCE [LARGE SCALE GENOMIC DNA]</scope>
    <source>
        <strain evidence="4 5">WBS</strain>
    </source>
</reference>
<keyword evidence="5" id="KW-1185">Reference proteome</keyword>
<protein>
    <submittedName>
        <fullName evidence="4">Protease inhibitor I42 family protein</fullName>
    </submittedName>
</protein>
<dbReference type="InterPro" id="IPR018990">
    <property type="entry name" value="Prot_inh_I42_chagasin"/>
</dbReference>
<comment type="caution">
    <text evidence="4">The sequence shown here is derived from an EMBL/GenBank/DDBJ whole genome shotgun (WGS) entry which is preliminary data.</text>
</comment>
<feature type="domain" description="Proteinase inhibitor I42 chagasin" evidence="3">
    <location>
        <begin position="59"/>
        <end position="142"/>
    </location>
</feature>
<gene>
    <name evidence="4" type="ORF">QE109_02255</name>
</gene>
<dbReference type="GO" id="GO:0030414">
    <property type="term" value="F:peptidase inhibitor activity"/>
    <property type="evidence" value="ECO:0007669"/>
    <property type="project" value="UniProtKB-KW"/>
</dbReference>
<keyword evidence="1 4" id="KW-0646">Protease inhibitor</keyword>
<dbReference type="EMBL" id="JARYZI010000001">
    <property type="protein sequence ID" value="MDH8676949.1"/>
    <property type="molecule type" value="Genomic_DNA"/>
</dbReference>
<evidence type="ECO:0000313" key="5">
    <source>
        <dbReference type="Proteomes" id="UP001158045"/>
    </source>
</evidence>
<name>A0ABT6N954_9FIRM</name>
<dbReference type="Gene3D" id="2.60.40.2020">
    <property type="match status" value="1"/>
</dbReference>